<dbReference type="PROSITE" id="PS50294">
    <property type="entry name" value="WD_REPEATS_REGION"/>
    <property type="match status" value="1"/>
</dbReference>
<feature type="repeat" description="WD" evidence="3">
    <location>
        <begin position="202"/>
        <end position="227"/>
    </location>
</feature>
<evidence type="ECO:0000256" key="1">
    <source>
        <dbReference type="ARBA" id="ARBA00022574"/>
    </source>
</evidence>
<dbReference type="SUPFAM" id="SSF50978">
    <property type="entry name" value="WD40 repeat-like"/>
    <property type="match status" value="1"/>
</dbReference>
<dbReference type="PROSITE" id="PS50082">
    <property type="entry name" value="WD_REPEATS_2"/>
    <property type="match status" value="2"/>
</dbReference>
<dbReference type="Proteomes" id="UP001431209">
    <property type="component" value="Unassembled WGS sequence"/>
</dbReference>
<dbReference type="GO" id="GO:0051015">
    <property type="term" value="F:actin filament binding"/>
    <property type="evidence" value="ECO:0007669"/>
    <property type="project" value="InterPro"/>
</dbReference>
<dbReference type="Pfam" id="PF08953">
    <property type="entry name" value="DUF1899"/>
    <property type="match status" value="1"/>
</dbReference>
<dbReference type="SMART" id="SM00262">
    <property type="entry name" value="GEL"/>
    <property type="match status" value="4"/>
</dbReference>
<dbReference type="GO" id="GO:0051014">
    <property type="term" value="P:actin filament severing"/>
    <property type="evidence" value="ECO:0007669"/>
    <property type="project" value="TreeGrafter"/>
</dbReference>
<dbReference type="InterPro" id="IPR019775">
    <property type="entry name" value="WD40_repeat_CS"/>
</dbReference>
<organism evidence="5 6">
    <name type="scientific">Acrasis kona</name>
    <dbReference type="NCBI Taxonomy" id="1008807"/>
    <lineage>
        <taxon>Eukaryota</taxon>
        <taxon>Discoba</taxon>
        <taxon>Heterolobosea</taxon>
        <taxon>Tetramitia</taxon>
        <taxon>Eutetramitia</taxon>
        <taxon>Acrasidae</taxon>
        <taxon>Acrasis</taxon>
    </lineage>
</organism>
<sequence length="1329" mass="151382">MNRRRTVMGRHSKFSAVQGKKWERSKVHENLKVGSGHKLSSIIKTNGDLFAIPYEAAGGVMAFHQVDDFVRWSQDPSAKEFPSLIRAHPKPISDFEFCPHADHNRILATTSADETVKLWDLDLNQKENSTPKIELSQEGSLGIPNIVRFHPLVANMLYTCQSNMIHFWDYEHGKKLFSFEHMKGQGQCMSTDFMINYLDGCGDVMLTGSSDKMARIWDIRSNQNKVAEVEAHGSLKPYTILSVGRSSQLLFSVGFSKSGSREYALWDVRKVQEELQRVTIDNSASVMNPFYDQDTHLLYLAGRGDGNIRYYEIDDSNTKFLYISEYQSEQPQAGIAMMPKTSVDVNKFELSRFLKLCPDNTAHPISFGVLRKDNIEGYFQEDIYPDTWNLKTTMSIQQFNSGQLAPPKRISLKPEDKVSIYDVPVEQGGKERPAQDISIQALHSPSLAVSPTALDDSLTMVDIGQSIRNASVQKSKSDANNQWLSLLYKFGLILWLSIKLIGYTLPIKLFRLFIPKTIKPPPVKIHVKDANDVESISKVVESLPLTTVQVDRKTGEATVSEHANNSAQVDACRGLSEKLIIKPHDFQKKPHERDGALPSVQIDPIDVKKGRQPMLMRVKGRRTTRVIWMPCRWQSLNQYDSFILDLGNKIFQFNGANVNRMAAAKALDVCSTIKFKERGGDALVLLLVQGKTPERSEELKFCNLFWKTVGCQDEADYLSKLDASIGMEMTDDEFPITVDRAQFLYRVNSEALENSVRNQQEDEQAFLDRIKCDSLEMVNYQPDIQKQPIQPSHHSLLPKNCYLFESLYSHEVFVWTGKHSSLQTRSWALVLGRALANYRSSLHGGENVCFTRIIDSGENTIFKQKFSDYPAETMINTGVQETVGNIAEKKKQEKINVNLLFKGLINLKKKQDLEISFQDARLEIFRIKANEKISIPKQHMVFDSNETYIIQHTFNRIKGGKDLITLYFWQGRDCGNKDKGTVALQTIEVSKEFDKSGQPENSNGSIGAAMVEHQVRVEQGKEPEDFLNLFKNHYVVKDGANQSSARLFDIRDGVAVECQRSYLAINQYACFASDDGAVVKLWFGNKSSNEERQSARLTVDNILCNRQIEQIDDLCDFEFLSGTSSDVFEFTSSPTDPNRTVRSYVVDDATGTFTVDQVPMSQEHLESEKCYLVDDTGRSDTMFLWVGHLCNTLLKKFALETCVEYSLVSKPKQQLCIFEHREPWNFKILFQSWSDGGSTSSKQRRKKYTQKDFDVKIVDVQSQLDEFKTKEYSYEILKSGSLPEGVDSTLLEIYLSDQEFVKVFEMDRQKFNKLPNWQKVNHKKRVGLF</sequence>
<dbReference type="GO" id="GO:0005737">
    <property type="term" value="C:cytoplasm"/>
    <property type="evidence" value="ECO:0007669"/>
    <property type="project" value="TreeGrafter"/>
</dbReference>
<evidence type="ECO:0000259" key="4">
    <source>
        <dbReference type="PROSITE" id="PS51089"/>
    </source>
</evidence>
<feature type="domain" description="HP" evidence="4">
    <location>
        <begin position="1266"/>
        <end position="1329"/>
    </location>
</feature>
<dbReference type="Pfam" id="PF16300">
    <property type="entry name" value="WD40_4"/>
    <property type="match status" value="1"/>
</dbReference>
<dbReference type="GO" id="GO:0051016">
    <property type="term" value="P:barbed-end actin filament capping"/>
    <property type="evidence" value="ECO:0007669"/>
    <property type="project" value="TreeGrafter"/>
</dbReference>
<dbReference type="InterPro" id="IPR029006">
    <property type="entry name" value="ADF-H/Gelsolin-like_dom_sf"/>
</dbReference>
<dbReference type="Gene3D" id="2.130.10.10">
    <property type="entry name" value="YVTN repeat-like/Quinoprotein amine dehydrogenase"/>
    <property type="match status" value="1"/>
</dbReference>
<dbReference type="GO" id="GO:0005546">
    <property type="term" value="F:phosphatidylinositol-4,5-bisphosphate binding"/>
    <property type="evidence" value="ECO:0007669"/>
    <property type="project" value="TreeGrafter"/>
</dbReference>
<dbReference type="GO" id="GO:0008154">
    <property type="term" value="P:actin polymerization or depolymerization"/>
    <property type="evidence" value="ECO:0007669"/>
    <property type="project" value="TreeGrafter"/>
</dbReference>
<dbReference type="PANTHER" id="PTHR11977">
    <property type="entry name" value="VILLIN"/>
    <property type="match status" value="1"/>
</dbReference>
<dbReference type="Pfam" id="PF02209">
    <property type="entry name" value="VHP"/>
    <property type="match status" value="1"/>
</dbReference>
<dbReference type="PROSITE" id="PS51089">
    <property type="entry name" value="HP"/>
    <property type="match status" value="1"/>
</dbReference>
<dbReference type="PANTHER" id="PTHR11977:SF51">
    <property type="entry name" value="PROTEIN FLIGHTLESS-1 HOMOLOG"/>
    <property type="match status" value="1"/>
</dbReference>
<dbReference type="Pfam" id="PF00400">
    <property type="entry name" value="WD40"/>
    <property type="match status" value="1"/>
</dbReference>
<keyword evidence="6" id="KW-1185">Reference proteome</keyword>
<accession>A0AAW2YMP1</accession>
<dbReference type="InterPro" id="IPR007122">
    <property type="entry name" value="Villin/Gelsolin"/>
</dbReference>
<dbReference type="GO" id="GO:0015629">
    <property type="term" value="C:actin cytoskeleton"/>
    <property type="evidence" value="ECO:0007669"/>
    <property type="project" value="TreeGrafter"/>
</dbReference>
<dbReference type="Gene3D" id="3.40.20.10">
    <property type="entry name" value="Severin"/>
    <property type="match status" value="4"/>
</dbReference>
<dbReference type="SMART" id="SM01167">
    <property type="entry name" value="DUF1900"/>
    <property type="match status" value="1"/>
</dbReference>
<feature type="repeat" description="WD" evidence="3">
    <location>
        <begin position="85"/>
        <end position="129"/>
    </location>
</feature>
<dbReference type="Pfam" id="PF00626">
    <property type="entry name" value="Gelsolin"/>
    <property type="match status" value="2"/>
</dbReference>
<dbReference type="PROSITE" id="PS00678">
    <property type="entry name" value="WD_REPEATS_1"/>
    <property type="match status" value="1"/>
</dbReference>
<dbReference type="SMART" id="SM01166">
    <property type="entry name" value="DUF1899"/>
    <property type="match status" value="1"/>
</dbReference>
<dbReference type="InterPro" id="IPR015048">
    <property type="entry name" value="DUF1899"/>
</dbReference>
<dbReference type="EMBL" id="JAOPGA020000391">
    <property type="protein sequence ID" value="KAL0478437.1"/>
    <property type="molecule type" value="Genomic_DNA"/>
</dbReference>
<dbReference type="InterPro" id="IPR003128">
    <property type="entry name" value="Villin_headpiece"/>
</dbReference>
<dbReference type="InterPro" id="IPR036322">
    <property type="entry name" value="WD40_repeat_dom_sf"/>
</dbReference>
<comment type="caution">
    <text evidence="5">The sequence shown here is derived from an EMBL/GenBank/DDBJ whole genome shotgun (WGS) entry which is preliminary data.</text>
</comment>
<evidence type="ECO:0000313" key="6">
    <source>
        <dbReference type="Proteomes" id="UP001431209"/>
    </source>
</evidence>
<name>A0AAW2YMP1_9EUKA</name>
<proteinExistence type="predicted"/>
<dbReference type="InterPro" id="IPR007123">
    <property type="entry name" value="Gelsolin-like_dom"/>
</dbReference>
<keyword evidence="1 3" id="KW-0853">WD repeat</keyword>
<dbReference type="SMART" id="SM00320">
    <property type="entry name" value="WD40"/>
    <property type="match status" value="3"/>
</dbReference>
<protein>
    <submittedName>
        <fullName evidence="5">Villidin</fullName>
    </submittedName>
</protein>
<dbReference type="Gene3D" id="1.10.950.10">
    <property type="entry name" value="Villin headpiece domain"/>
    <property type="match status" value="1"/>
</dbReference>
<reference evidence="5 6" key="1">
    <citation type="submission" date="2024-03" db="EMBL/GenBank/DDBJ databases">
        <title>The Acrasis kona genome and developmental transcriptomes reveal deep origins of eukaryotic multicellular pathways.</title>
        <authorList>
            <person name="Sheikh S."/>
            <person name="Fu C.-J."/>
            <person name="Brown M.W."/>
            <person name="Baldauf S.L."/>
        </authorList>
    </citation>
    <scope>NUCLEOTIDE SEQUENCE [LARGE SCALE GENOMIC DNA]</scope>
    <source>
        <strain evidence="5 6">ATCC MYA-3509</strain>
    </source>
</reference>
<gene>
    <name evidence="5" type="ORF">AKO1_000435</name>
</gene>
<dbReference type="InterPro" id="IPR036886">
    <property type="entry name" value="Villin_headpiece_dom_sf"/>
</dbReference>
<dbReference type="InterPro" id="IPR001680">
    <property type="entry name" value="WD40_rpt"/>
</dbReference>
<evidence type="ECO:0000256" key="2">
    <source>
        <dbReference type="ARBA" id="ARBA00022737"/>
    </source>
</evidence>
<evidence type="ECO:0000313" key="5">
    <source>
        <dbReference type="EMBL" id="KAL0478437.1"/>
    </source>
</evidence>
<dbReference type="SMART" id="SM00153">
    <property type="entry name" value="VHP"/>
    <property type="match status" value="1"/>
</dbReference>
<evidence type="ECO:0000256" key="3">
    <source>
        <dbReference type="PROSITE-ProRule" id="PRU00221"/>
    </source>
</evidence>
<dbReference type="InterPro" id="IPR015943">
    <property type="entry name" value="WD40/YVTN_repeat-like_dom_sf"/>
</dbReference>
<dbReference type="SUPFAM" id="SSF55753">
    <property type="entry name" value="Actin depolymerizing proteins"/>
    <property type="match status" value="4"/>
</dbReference>
<keyword evidence="2" id="KW-0677">Repeat</keyword>
<dbReference type="SUPFAM" id="SSF47050">
    <property type="entry name" value="VHP, Villin headpiece domain"/>
    <property type="match status" value="1"/>
</dbReference>